<feature type="signal peptide" evidence="4">
    <location>
        <begin position="1"/>
        <end position="21"/>
    </location>
</feature>
<keyword evidence="7" id="KW-1185">Reference proteome</keyword>
<gene>
    <name evidence="6" type="primary">alsB</name>
    <name evidence="6" type="ORF">CAFE_22320</name>
</gene>
<evidence type="ECO:0000259" key="5">
    <source>
        <dbReference type="Pfam" id="PF13407"/>
    </source>
</evidence>
<comment type="subcellular location">
    <subcellularLocation>
        <location evidence="1">Cell envelope</location>
    </subcellularLocation>
</comment>
<dbReference type="PANTHER" id="PTHR46847">
    <property type="entry name" value="D-ALLOSE-BINDING PERIPLASMIC PROTEIN-RELATED"/>
    <property type="match status" value="1"/>
</dbReference>
<dbReference type="EMBL" id="VWXL01000058">
    <property type="protein sequence ID" value="MVB11514.1"/>
    <property type="molecule type" value="Genomic_DNA"/>
</dbReference>
<organism evidence="6 7">
    <name type="scientific">Caproicibacter fermentans</name>
    <dbReference type="NCBI Taxonomy" id="2576756"/>
    <lineage>
        <taxon>Bacteria</taxon>
        <taxon>Bacillati</taxon>
        <taxon>Bacillota</taxon>
        <taxon>Clostridia</taxon>
        <taxon>Eubacteriales</taxon>
        <taxon>Acutalibacteraceae</taxon>
        <taxon>Caproicibacter</taxon>
    </lineage>
</organism>
<feature type="chain" id="PRO_5026967771" evidence="4">
    <location>
        <begin position="22"/>
        <end position="334"/>
    </location>
</feature>
<name>A0A6N8I048_9FIRM</name>
<accession>A0A6N8I048</accession>
<protein>
    <submittedName>
        <fullName evidence="6">D-allose-binding periplasmic protein</fullName>
    </submittedName>
</protein>
<dbReference type="PANTHER" id="PTHR46847:SF1">
    <property type="entry name" value="D-ALLOSE-BINDING PERIPLASMIC PROTEIN-RELATED"/>
    <property type="match status" value="1"/>
</dbReference>
<feature type="domain" description="Periplasmic binding protein" evidence="5">
    <location>
        <begin position="45"/>
        <end position="303"/>
    </location>
</feature>
<evidence type="ECO:0000313" key="6">
    <source>
        <dbReference type="EMBL" id="MVB11514.1"/>
    </source>
</evidence>
<dbReference type="Proteomes" id="UP000469440">
    <property type="component" value="Unassembled WGS sequence"/>
</dbReference>
<comment type="similarity">
    <text evidence="2">Belongs to the bacterial solute-binding protein 2 family.</text>
</comment>
<evidence type="ECO:0000256" key="1">
    <source>
        <dbReference type="ARBA" id="ARBA00004196"/>
    </source>
</evidence>
<sequence>MKKLLCLILSIAAALPLAACASGGAASSAAAPAADSANADVKKYAVILKTKNTDLWSKMYTGIEAEGKAKGWQVDLYTAKSDDDTEGQLAILESCLTKDYAGIAIAPCSAVNMITGVKEANGKGITIVNIDEEFDPKQMESQGATCSAYIATDNKAVGKKGAEFLCSQIDPNSQVGVIEGKSGNVSSEDRAGGAKEAFKAKGMKIVGDQCADWDMQKALDTAATWIQQYPDIKAIYCCNDTMAMGAMQAIINANKVGKIKICGTDGDTDAIKSVSENKLTATIAQDSAAIGSISLDKLVDAVENPSKYKASCEPEKTPINSVLITAENAAQYLK</sequence>
<dbReference type="Pfam" id="PF13407">
    <property type="entry name" value="Peripla_BP_4"/>
    <property type="match status" value="1"/>
</dbReference>
<evidence type="ECO:0000256" key="3">
    <source>
        <dbReference type="ARBA" id="ARBA00022729"/>
    </source>
</evidence>
<reference evidence="6 7" key="1">
    <citation type="submission" date="2019-09" db="EMBL/GenBank/DDBJ databases">
        <title>Genome sequence of Clostridium sp. EA1.</title>
        <authorList>
            <person name="Poehlein A."/>
            <person name="Bengelsdorf F.R."/>
            <person name="Daniel R."/>
        </authorList>
    </citation>
    <scope>NUCLEOTIDE SEQUENCE [LARGE SCALE GENOMIC DNA]</scope>
    <source>
        <strain evidence="6 7">EA1</strain>
    </source>
</reference>
<dbReference type="SUPFAM" id="SSF53822">
    <property type="entry name" value="Periplasmic binding protein-like I"/>
    <property type="match status" value="1"/>
</dbReference>
<dbReference type="RefSeq" id="WP_330593947.1">
    <property type="nucleotide sequence ID" value="NZ_VWXL01000058.1"/>
</dbReference>
<keyword evidence="3 4" id="KW-0732">Signal</keyword>
<evidence type="ECO:0000256" key="4">
    <source>
        <dbReference type="SAM" id="SignalP"/>
    </source>
</evidence>
<dbReference type="InterPro" id="IPR025997">
    <property type="entry name" value="SBP_2_dom"/>
</dbReference>
<dbReference type="GO" id="GO:0030313">
    <property type="term" value="C:cell envelope"/>
    <property type="evidence" value="ECO:0007669"/>
    <property type="project" value="UniProtKB-SubCell"/>
</dbReference>
<dbReference type="InterPro" id="IPR028082">
    <property type="entry name" value="Peripla_BP_I"/>
</dbReference>
<proteinExistence type="inferred from homology"/>
<comment type="caution">
    <text evidence="6">The sequence shown here is derived from an EMBL/GenBank/DDBJ whole genome shotgun (WGS) entry which is preliminary data.</text>
</comment>
<dbReference type="Gene3D" id="3.40.50.2300">
    <property type="match status" value="2"/>
</dbReference>
<dbReference type="AlphaFoldDB" id="A0A6N8I048"/>
<evidence type="ECO:0000313" key="7">
    <source>
        <dbReference type="Proteomes" id="UP000469440"/>
    </source>
</evidence>
<evidence type="ECO:0000256" key="2">
    <source>
        <dbReference type="ARBA" id="ARBA00007639"/>
    </source>
</evidence>
<dbReference type="GO" id="GO:0030246">
    <property type="term" value="F:carbohydrate binding"/>
    <property type="evidence" value="ECO:0007669"/>
    <property type="project" value="UniProtKB-ARBA"/>
</dbReference>